<protein>
    <recommendedName>
        <fullName evidence="4">DUF502 domain-containing protein</fullName>
    </recommendedName>
</protein>
<comment type="caution">
    <text evidence="2">The sequence shown here is derived from an EMBL/GenBank/DDBJ whole genome shotgun (WGS) entry which is preliminary data.</text>
</comment>
<proteinExistence type="predicted"/>
<dbReference type="RefSeq" id="WP_094264344.1">
    <property type="nucleotide sequence ID" value="NZ_NOWF01000005.1"/>
</dbReference>
<sequence>MFKRIRTHLILGIITLLPALATIYILRLLFGWIDPTLGMAVSQILEWLGIVRFPLVFGGIVFQDHIPGIGFVLTLALLILFGVIARSLVGKQLFRYTEYFFSRIPLARSIYSTVKQITNAFAHDQSSFKQVVLVEYPRKGIYTLGFFTGEGNGEVQERTEERVLNVFLPSTPNPTSGWLVLIPEQDVTFLDMSVEDGLKYIISGGVVVPERLTTPAPEEDG</sequence>
<evidence type="ECO:0008006" key="4">
    <source>
        <dbReference type="Google" id="ProtNLM"/>
    </source>
</evidence>
<evidence type="ECO:0000313" key="2">
    <source>
        <dbReference type="EMBL" id="OYD07673.1"/>
    </source>
</evidence>
<feature type="transmembrane region" description="Helical" evidence="1">
    <location>
        <begin position="9"/>
        <end position="32"/>
    </location>
</feature>
<dbReference type="Proteomes" id="UP000215459">
    <property type="component" value="Unassembled WGS sequence"/>
</dbReference>
<dbReference type="AlphaFoldDB" id="A0A235B5U6"/>
<evidence type="ECO:0000313" key="3">
    <source>
        <dbReference type="Proteomes" id="UP000215459"/>
    </source>
</evidence>
<keyword evidence="1" id="KW-0812">Transmembrane</keyword>
<organism evidence="2 3">
    <name type="scientific">Paludifilum halophilum</name>
    <dbReference type="NCBI Taxonomy" id="1642702"/>
    <lineage>
        <taxon>Bacteria</taxon>
        <taxon>Bacillati</taxon>
        <taxon>Bacillota</taxon>
        <taxon>Bacilli</taxon>
        <taxon>Bacillales</taxon>
        <taxon>Thermoactinomycetaceae</taxon>
        <taxon>Paludifilum</taxon>
    </lineage>
</organism>
<dbReference type="EMBL" id="NOWF01000005">
    <property type="protein sequence ID" value="OYD07673.1"/>
    <property type="molecule type" value="Genomic_DNA"/>
</dbReference>
<evidence type="ECO:0000256" key="1">
    <source>
        <dbReference type="SAM" id="Phobius"/>
    </source>
</evidence>
<keyword evidence="1" id="KW-0472">Membrane</keyword>
<dbReference type="PANTHER" id="PTHR31876">
    <property type="entry name" value="COV-LIKE PROTEIN 1"/>
    <property type="match status" value="1"/>
</dbReference>
<name>A0A235B5U6_9BACL</name>
<keyword evidence="1" id="KW-1133">Transmembrane helix</keyword>
<dbReference type="Pfam" id="PF04367">
    <property type="entry name" value="DUF502"/>
    <property type="match status" value="1"/>
</dbReference>
<dbReference type="OrthoDB" id="9780267at2"/>
<feature type="transmembrane region" description="Helical" evidence="1">
    <location>
        <begin position="69"/>
        <end position="89"/>
    </location>
</feature>
<feature type="transmembrane region" description="Helical" evidence="1">
    <location>
        <begin position="44"/>
        <end position="62"/>
    </location>
</feature>
<accession>A0A235B5U6</accession>
<dbReference type="InterPro" id="IPR007462">
    <property type="entry name" value="COV1-like"/>
</dbReference>
<reference evidence="2 3" key="1">
    <citation type="submission" date="2017-07" db="EMBL/GenBank/DDBJ databases">
        <title>The genome sequence of Paludifilum halophilum highlights mechanisms for microbial adaptation to high salt environemnts.</title>
        <authorList>
            <person name="Belbahri L."/>
        </authorList>
    </citation>
    <scope>NUCLEOTIDE SEQUENCE [LARGE SCALE GENOMIC DNA]</scope>
    <source>
        <strain evidence="2 3">DSM 102817</strain>
    </source>
</reference>
<dbReference type="PANTHER" id="PTHR31876:SF26">
    <property type="entry name" value="PROTEIN LIKE COV 2"/>
    <property type="match status" value="1"/>
</dbReference>
<gene>
    <name evidence="2" type="ORF">CHM34_09335</name>
</gene>
<keyword evidence="3" id="KW-1185">Reference proteome</keyword>